<feature type="non-terminal residue" evidence="4">
    <location>
        <position position="1"/>
    </location>
</feature>
<dbReference type="EMBL" id="JAPDOD010000075">
    <property type="protein sequence ID" value="MDA0166748.1"/>
    <property type="molecule type" value="Genomic_DNA"/>
</dbReference>
<dbReference type="GO" id="GO:0003677">
    <property type="term" value="F:DNA binding"/>
    <property type="evidence" value="ECO:0007669"/>
    <property type="project" value="UniProtKB-KW"/>
</dbReference>
<sequence>LGRAAQLTPDAEPRARRLLAAAEDAVRCGEAERARGLLDEAAGLTADPLLAADVERMRGHVELRRGSPAAAHERLVREADRVRTRDPRRASAMFLEASVAHMVTGDLQEMIAAAERARVLAAGAEPAVELLATAVIGEGQIALGDIAGGGAMLRACEPYLMEADPLAIVEIVGMAGHASIWLEDWDAASRILSRVLGVARSASAVSALIHPLAVQAHLDLRRGRWAPALAGASESAELAEDTGQLALLPHSLAALTLVEASLGHEADCRKHVARGLELAGREGDTVSFHAALGLLELGLGRIPEAIEALETGHRVMLQRGLSSSVVLLRPDLVEAYIRAGRREEAEVVLARLDADADAAGPGAPATRGAATNGAAAGAPEHHAVPRWPAAVAARSRALLAPDDTFRGEFDVALALHESLPMPFERARTLLALGERLRRAKQRAEAREPLTAALDAFERLGARPWAERARTELRATGGQASGRRSQAAAEQLTPHELQIAVLVSQGMTNREAAAALFLSPKTIEYHLGQIYRKLDVRGRAQLARLMAMELPEGERDPAVLADALG</sequence>
<dbReference type="PRINTS" id="PR00038">
    <property type="entry name" value="HTHLUXR"/>
</dbReference>
<evidence type="ECO:0000313" key="4">
    <source>
        <dbReference type="EMBL" id="MDA0166748.1"/>
    </source>
</evidence>
<dbReference type="PANTHER" id="PTHR43214">
    <property type="entry name" value="TWO-COMPONENT RESPONSE REGULATOR"/>
    <property type="match status" value="1"/>
</dbReference>
<dbReference type="Pfam" id="PF00196">
    <property type="entry name" value="GerE"/>
    <property type="match status" value="1"/>
</dbReference>
<dbReference type="Gene3D" id="1.10.10.10">
    <property type="entry name" value="Winged helix-like DNA-binding domain superfamily/Winged helix DNA-binding domain"/>
    <property type="match status" value="1"/>
</dbReference>
<dbReference type="Proteomes" id="UP001149140">
    <property type="component" value="Unassembled WGS sequence"/>
</dbReference>
<dbReference type="AlphaFoldDB" id="A0A9X3N8F6"/>
<dbReference type="CDD" id="cd06170">
    <property type="entry name" value="LuxR_C_like"/>
    <property type="match status" value="1"/>
</dbReference>
<dbReference type="GO" id="GO:0006355">
    <property type="term" value="P:regulation of DNA-templated transcription"/>
    <property type="evidence" value="ECO:0007669"/>
    <property type="project" value="InterPro"/>
</dbReference>
<dbReference type="InterPro" id="IPR000792">
    <property type="entry name" value="Tscrpt_reg_LuxR_C"/>
</dbReference>
<feature type="compositionally biased region" description="Low complexity" evidence="2">
    <location>
        <begin position="358"/>
        <end position="378"/>
    </location>
</feature>
<dbReference type="InterPro" id="IPR011990">
    <property type="entry name" value="TPR-like_helical_dom_sf"/>
</dbReference>
<dbReference type="SUPFAM" id="SSF46894">
    <property type="entry name" value="C-terminal effector domain of the bipartite response regulators"/>
    <property type="match status" value="1"/>
</dbReference>
<protein>
    <submittedName>
        <fullName evidence="4">LuxR C-terminal-related transcriptional regulator</fullName>
    </submittedName>
</protein>
<comment type="caution">
    <text evidence="4">The sequence shown here is derived from an EMBL/GenBank/DDBJ whole genome shotgun (WGS) entry which is preliminary data.</text>
</comment>
<keyword evidence="1" id="KW-0238">DNA-binding</keyword>
<dbReference type="SMART" id="SM00421">
    <property type="entry name" value="HTH_LUXR"/>
    <property type="match status" value="1"/>
</dbReference>
<evidence type="ECO:0000313" key="5">
    <source>
        <dbReference type="Proteomes" id="UP001149140"/>
    </source>
</evidence>
<feature type="region of interest" description="Disordered" evidence="2">
    <location>
        <begin position="358"/>
        <end position="381"/>
    </location>
</feature>
<keyword evidence="5" id="KW-1185">Reference proteome</keyword>
<name>A0A9X3N8F6_9ACTN</name>
<organism evidence="4 5">
    <name type="scientific">Solirubrobacter ginsenosidimutans</name>
    <dbReference type="NCBI Taxonomy" id="490573"/>
    <lineage>
        <taxon>Bacteria</taxon>
        <taxon>Bacillati</taxon>
        <taxon>Actinomycetota</taxon>
        <taxon>Thermoleophilia</taxon>
        <taxon>Solirubrobacterales</taxon>
        <taxon>Solirubrobacteraceae</taxon>
        <taxon>Solirubrobacter</taxon>
    </lineage>
</organism>
<feature type="domain" description="HTH luxR-type" evidence="3">
    <location>
        <begin position="484"/>
        <end position="549"/>
    </location>
</feature>
<evidence type="ECO:0000256" key="1">
    <source>
        <dbReference type="ARBA" id="ARBA00023125"/>
    </source>
</evidence>
<evidence type="ECO:0000259" key="3">
    <source>
        <dbReference type="PROSITE" id="PS50043"/>
    </source>
</evidence>
<dbReference type="SUPFAM" id="SSF48452">
    <property type="entry name" value="TPR-like"/>
    <property type="match status" value="1"/>
</dbReference>
<reference evidence="4" key="1">
    <citation type="submission" date="2022-10" db="EMBL/GenBank/DDBJ databases">
        <title>The WGS of Solirubrobacter ginsenosidimutans DSM 21036.</title>
        <authorList>
            <person name="Jiang Z."/>
        </authorList>
    </citation>
    <scope>NUCLEOTIDE SEQUENCE</scope>
    <source>
        <strain evidence="4">DSM 21036</strain>
    </source>
</reference>
<dbReference type="PROSITE" id="PS50043">
    <property type="entry name" value="HTH_LUXR_2"/>
    <property type="match status" value="1"/>
</dbReference>
<dbReference type="PANTHER" id="PTHR43214:SF42">
    <property type="entry name" value="TRANSCRIPTIONAL REGULATORY PROTEIN DESR"/>
    <property type="match status" value="1"/>
</dbReference>
<proteinExistence type="predicted"/>
<dbReference type="InterPro" id="IPR036388">
    <property type="entry name" value="WH-like_DNA-bd_sf"/>
</dbReference>
<gene>
    <name evidence="4" type="ORF">OM076_41185</name>
</gene>
<evidence type="ECO:0000256" key="2">
    <source>
        <dbReference type="SAM" id="MobiDB-lite"/>
    </source>
</evidence>
<accession>A0A9X3N8F6</accession>
<dbReference type="RefSeq" id="WP_270046001.1">
    <property type="nucleotide sequence ID" value="NZ_JAPDOD010000075.1"/>
</dbReference>
<dbReference type="InterPro" id="IPR039420">
    <property type="entry name" value="WalR-like"/>
</dbReference>
<dbReference type="InterPro" id="IPR016032">
    <property type="entry name" value="Sig_transdc_resp-reg_C-effctor"/>
</dbReference>
<dbReference type="Gene3D" id="1.25.40.10">
    <property type="entry name" value="Tetratricopeptide repeat domain"/>
    <property type="match status" value="1"/>
</dbReference>